<evidence type="ECO:0000313" key="5">
    <source>
        <dbReference type="EMBL" id="GAA4145508.1"/>
    </source>
</evidence>
<reference evidence="6" key="1">
    <citation type="journal article" date="2019" name="Int. J. Syst. Evol. Microbiol.">
        <title>The Global Catalogue of Microorganisms (GCM) 10K type strain sequencing project: providing services to taxonomists for standard genome sequencing and annotation.</title>
        <authorList>
            <consortium name="The Broad Institute Genomics Platform"/>
            <consortium name="The Broad Institute Genome Sequencing Center for Infectious Disease"/>
            <person name="Wu L."/>
            <person name="Ma J."/>
        </authorList>
    </citation>
    <scope>NUCLEOTIDE SEQUENCE [LARGE SCALE GENOMIC DNA]</scope>
    <source>
        <strain evidence="6">JCM 16704</strain>
    </source>
</reference>
<dbReference type="Pfam" id="PF00196">
    <property type="entry name" value="GerE"/>
    <property type="match status" value="1"/>
</dbReference>
<keyword evidence="6" id="KW-1185">Reference proteome</keyword>
<feature type="domain" description="HTH luxR-type" evidence="4">
    <location>
        <begin position="192"/>
        <end position="257"/>
    </location>
</feature>
<dbReference type="Proteomes" id="UP001500101">
    <property type="component" value="Unassembled WGS sequence"/>
</dbReference>
<dbReference type="PROSITE" id="PS50043">
    <property type="entry name" value="HTH_LUXR_2"/>
    <property type="match status" value="1"/>
</dbReference>
<keyword evidence="3" id="KW-0804">Transcription</keyword>
<dbReference type="InterPro" id="IPR000792">
    <property type="entry name" value="Tscrpt_reg_LuxR_C"/>
</dbReference>
<dbReference type="SMART" id="SM00421">
    <property type="entry name" value="HTH_LUXR"/>
    <property type="match status" value="1"/>
</dbReference>
<protein>
    <recommendedName>
        <fullName evidence="4">HTH luxR-type domain-containing protein</fullName>
    </recommendedName>
</protein>
<dbReference type="RefSeq" id="WP_344675554.1">
    <property type="nucleotide sequence ID" value="NZ_BAAAZI010000012.1"/>
</dbReference>
<organism evidence="5 6">
    <name type="scientific">Sphingobacterium kyonggiense</name>
    <dbReference type="NCBI Taxonomy" id="714075"/>
    <lineage>
        <taxon>Bacteria</taxon>
        <taxon>Pseudomonadati</taxon>
        <taxon>Bacteroidota</taxon>
        <taxon>Sphingobacteriia</taxon>
        <taxon>Sphingobacteriales</taxon>
        <taxon>Sphingobacteriaceae</taxon>
        <taxon>Sphingobacterium</taxon>
    </lineage>
</organism>
<evidence type="ECO:0000259" key="4">
    <source>
        <dbReference type="PROSITE" id="PS50043"/>
    </source>
</evidence>
<dbReference type="PANTHER" id="PTHR44688:SF16">
    <property type="entry name" value="DNA-BINDING TRANSCRIPTIONAL ACTIVATOR DEVR_DOSR"/>
    <property type="match status" value="1"/>
</dbReference>
<comment type="caution">
    <text evidence="5">The sequence shown here is derived from an EMBL/GenBank/DDBJ whole genome shotgun (WGS) entry which is preliminary data.</text>
</comment>
<sequence>MNSSSGKKKHMLSEIWESNPNLLSDSTLTSQCPDIGKYLADILTVGPYYYYIINVKNYELSNIHAQLSQIHGLAHPPIQLNEIIDLIHPDDLEFVQLAEKKSIERIITNYSDSILNWKSSYCFRMRVADSTYHLFHHQAVHIAVDDENKLTYALNIHTDIHHITQENSGLLLVQSLNQEKEYIQIDPYEQEEKTKVPELSKREMEILPYIANGHSSKRIADLLFISADTVRSHRKNILKKTKTNSSNVLIKKCLEWGLL</sequence>
<keyword evidence="2" id="KW-0238">DNA-binding</keyword>
<gene>
    <name evidence="5" type="ORF">GCM10022216_29480</name>
</gene>
<accession>A0ABP7Z2C1</accession>
<evidence type="ECO:0000256" key="3">
    <source>
        <dbReference type="ARBA" id="ARBA00023163"/>
    </source>
</evidence>
<evidence type="ECO:0000313" key="6">
    <source>
        <dbReference type="Proteomes" id="UP001500101"/>
    </source>
</evidence>
<dbReference type="PROSITE" id="PS00622">
    <property type="entry name" value="HTH_LUXR_1"/>
    <property type="match status" value="1"/>
</dbReference>
<dbReference type="EMBL" id="BAAAZI010000012">
    <property type="protein sequence ID" value="GAA4145508.1"/>
    <property type="molecule type" value="Genomic_DNA"/>
</dbReference>
<dbReference type="PRINTS" id="PR00038">
    <property type="entry name" value="HTHLUXR"/>
</dbReference>
<dbReference type="CDD" id="cd06170">
    <property type="entry name" value="LuxR_C_like"/>
    <property type="match status" value="1"/>
</dbReference>
<dbReference type="PANTHER" id="PTHR44688">
    <property type="entry name" value="DNA-BINDING TRANSCRIPTIONAL ACTIVATOR DEVR_DOSR"/>
    <property type="match status" value="1"/>
</dbReference>
<proteinExistence type="predicted"/>
<keyword evidence="1" id="KW-0805">Transcription regulation</keyword>
<dbReference type="InterPro" id="IPR016032">
    <property type="entry name" value="Sig_transdc_resp-reg_C-effctor"/>
</dbReference>
<dbReference type="SUPFAM" id="SSF46894">
    <property type="entry name" value="C-terminal effector domain of the bipartite response regulators"/>
    <property type="match status" value="1"/>
</dbReference>
<dbReference type="Gene3D" id="1.10.10.10">
    <property type="entry name" value="Winged helix-like DNA-binding domain superfamily/Winged helix DNA-binding domain"/>
    <property type="match status" value="1"/>
</dbReference>
<evidence type="ECO:0000256" key="2">
    <source>
        <dbReference type="ARBA" id="ARBA00023125"/>
    </source>
</evidence>
<name>A0ABP7Z2C1_9SPHI</name>
<dbReference type="InterPro" id="IPR036388">
    <property type="entry name" value="WH-like_DNA-bd_sf"/>
</dbReference>
<evidence type="ECO:0000256" key="1">
    <source>
        <dbReference type="ARBA" id="ARBA00023015"/>
    </source>
</evidence>
<dbReference type="Gene3D" id="3.30.450.20">
    <property type="entry name" value="PAS domain"/>
    <property type="match status" value="1"/>
</dbReference>